<evidence type="ECO:0000256" key="10">
    <source>
        <dbReference type="ARBA" id="ARBA00033771"/>
    </source>
</evidence>
<evidence type="ECO:0000313" key="18">
    <source>
        <dbReference type="Proteomes" id="UP000306985"/>
    </source>
</evidence>
<dbReference type="NCBIfam" id="TIGR01412">
    <property type="entry name" value="tat_substr_1"/>
    <property type="match status" value="1"/>
</dbReference>
<dbReference type="GO" id="GO:0020037">
    <property type="term" value="F:heme binding"/>
    <property type="evidence" value="ECO:0007669"/>
    <property type="project" value="InterPro"/>
</dbReference>
<feature type="domain" description="Dyp-type peroxidase C-terminal" evidence="16">
    <location>
        <begin position="243"/>
        <end position="430"/>
    </location>
</feature>
<comment type="subcellular location">
    <subcellularLocation>
        <location evidence="1">Cell envelope</location>
    </subcellularLocation>
</comment>
<dbReference type="GO" id="GO:0004325">
    <property type="term" value="F:ferrochelatase activity"/>
    <property type="evidence" value="ECO:0007669"/>
    <property type="project" value="UniProtKB-EC"/>
</dbReference>
<dbReference type="SUPFAM" id="SSF54909">
    <property type="entry name" value="Dimeric alpha+beta barrel"/>
    <property type="match status" value="1"/>
</dbReference>
<keyword evidence="6 13" id="KW-0560">Oxidoreductase</keyword>
<dbReference type="GO" id="GO:0033212">
    <property type="term" value="P:iron import into cell"/>
    <property type="evidence" value="ECO:0007669"/>
    <property type="project" value="InterPro"/>
</dbReference>
<dbReference type="PROSITE" id="PS51318">
    <property type="entry name" value="TAT"/>
    <property type="match status" value="1"/>
</dbReference>
<evidence type="ECO:0000256" key="2">
    <source>
        <dbReference type="ARBA" id="ARBA00022559"/>
    </source>
</evidence>
<dbReference type="NCBIfam" id="TIGR01413">
    <property type="entry name" value="Dyp_perox_fam"/>
    <property type="match status" value="1"/>
</dbReference>
<feature type="domain" description="Dyp-type peroxidase N-terminal" evidence="15">
    <location>
        <begin position="78"/>
        <end position="231"/>
    </location>
</feature>
<dbReference type="InterPro" id="IPR048327">
    <property type="entry name" value="Dyp_perox_N"/>
</dbReference>
<keyword evidence="18" id="KW-1185">Reference proteome</keyword>
<evidence type="ECO:0000256" key="7">
    <source>
        <dbReference type="ARBA" id="ARBA00023004"/>
    </source>
</evidence>
<dbReference type="InterPro" id="IPR006311">
    <property type="entry name" value="TAT_signal"/>
</dbReference>
<protein>
    <recommendedName>
        <fullName evidence="10 13">Deferrochelatase</fullName>
        <ecNumber evidence="13">1.11.1.-</ecNumber>
    </recommendedName>
    <alternativeName>
        <fullName evidence="11 13">Peroxidase EfeB</fullName>
    </alternativeName>
</protein>
<evidence type="ECO:0000256" key="8">
    <source>
        <dbReference type="ARBA" id="ARBA00023239"/>
    </source>
</evidence>
<dbReference type="Pfam" id="PF20628">
    <property type="entry name" value="Dyp_perox_C"/>
    <property type="match status" value="1"/>
</dbReference>
<proteinExistence type="inferred from homology"/>
<dbReference type="GO" id="GO:0004601">
    <property type="term" value="F:peroxidase activity"/>
    <property type="evidence" value="ECO:0007669"/>
    <property type="project" value="UniProtKB-KW"/>
</dbReference>
<evidence type="ECO:0000259" key="15">
    <source>
        <dbReference type="Pfam" id="PF04261"/>
    </source>
</evidence>
<gene>
    <name evidence="17" type="primary">efeB</name>
    <name evidence="17" type="ORF">FDO65_11285</name>
</gene>
<evidence type="ECO:0000256" key="6">
    <source>
        <dbReference type="ARBA" id="ARBA00023002"/>
    </source>
</evidence>
<evidence type="ECO:0000256" key="12">
    <source>
        <dbReference type="ARBA" id="ARBA00048856"/>
    </source>
</evidence>
<evidence type="ECO:0000256" key="5">
    <source>
        <dbReference type="ARBA" id="ARBA00022729"/>
    </source>
</evidence>
<keyword evidence="4 13" id="KW-0479">Metal-binding</keyword>
<comment type="function">
    <text evidence="13">Involved in the recovery of exogenous heme iron. Extracts iron from heme while preserving the protoporphyrin ring intact.</text>
</comment>
<reference evidence="17 18" key="1">
    <citation type="submission" date="2019-05" db="EMBL/GenBank/DDBJ databases">
        <title>Nakamurella sp. N5BH11, whole genome shotgun sequence.</title>
        <authorList>
            <person name="Tuo L."/>
        </authorList>
    </citation>
    <scope>NUCLEOTIDE SEQUENCE [LARGE SCALE GENOMIC DNA]</scope>
    <source>
        <strain evidence="17 18">N5BH11</strain>
    </source>
</reference>
<dbReference type="InterPro" id="IPR011008">
    <property type="entry name" value="Dimeric_a/b-barrel"/>
</dbReference>
<name>A0A4U6QGR4_9ACTN</name>
<dbReference type="OrthoDB" id="9781066at2"/>
<evidence type="ECO:0000256" key="14">
    <source>
        <dbReference type="SAM" id="MobiDB-lite"/>
    </source>
</evidence>
<dbReference type="EMBL" id="SZZH01000002">
    <property type="protein sequence ID" value="TKV59206.1"/>
    <property type="molecule type" value="Genomic_DNA"/>
</dbReference>
<evidence type="ECO:0000256" key="11">
    <source>
        <dbReference type="ARBA" id="ARBA00033775"/>
    </source>
</evidence>
<dbReference type="EC" id="1.11.1.-" evidence="13"/>
<accession>A0A4U6QGR4</accession>
<evidence type="ECO:0000256" key="9">
    <source>
        <dbReference type="ARBA" id="ARBA00025737"/>
    </source>
</evidence>
<dbReference type="PANTHER" id="PTHR30521">
    <property type="entry name" value="DEFERROCHELATASE/PEROXIDASE"/>
    <property type="match status" value="1"/>
</dbReference>
<comment type="cofactor">
    <cofactor evidence="13">
        <name>heme b</name>
        <dbReference type="ChEBI" id="CHEBI:60344"/>
    </cofactor>
    <text evidence="13">Binds 1 heme b (iron(II)-protoporphyrin IX) group non-covalently per subunit.</text>
</comment>
<sequence length="448" mass="46975">MNAHPDTPPPGPSRRRFLGGAAATVAGVGVGLGVGGAAGFGLGTARADAATTAAVDQAVAATATSRADAVVDFYGGHQAGVTTAAQERLMFAALDVTTTDVTELQRLLGRWAAMAARMTRGEPVSSSPTKPEQPPFDTGEAMDLGPHSLTITVGFGPSLFDDRFGLADRRPAALAPFGTVPGDAVMRPELSDGDLCIQACADDPQVVFHAIRNLVRAARGTATLRWSQLGFGRASATGAGQSTPRNLFGFKDGTRNIHADDQAALDRWVWVDAQDSAGPATDWMTGGSYLVARKIRMEIESWDTDELSDQEKIFGRVKATGAPLTGGDEFTAVDYEATGSDGQPVIDVAAHIRLAGPENNGGVRLLRRGYNYTDGQDPATGKLAAGLFFIAFQRDPQAQFKVLQTRLGKSDLLNEYIAHIGGGLWACPPGLSAVGDWYGKALFSPATS</sequence>
<evidence type="ECO:0000256" key="4">
    <source>
        <dbReference type="ARBA" id="ARBA00022723"/>
    </source>
</evidence>
<comment type="similarity">
    <text evidence="9 13">Belongs to the DyP-type peroxidase family.</text>
</comment>
<dbReference type="GO" id="GO:0030313">
    <property type="term" value="C:cell envelope"/>
    <property type="evidence" value="ECO:0007669"/>
    <property type="project" value="UniProtKB-SubCell"/>
</dbReference>
<dbReference type="InterPro" id="IPR006314">
    <property type="entry name" value="Dyp_peroxidase"/>
</dbReference>
<dbReference type="PANTHER" id="PTHR30521:SF4">
    <property type="entry name" value="DEFERROCHELATASE"/>
    <property type="match status" value="1"/>
</dbReference>
<evidence type="ECO:0000256" key="1">
    <source>
        <dbReference type="ARBA" id="ARBA00004196"/>
    </source>
</evidence>
<dbReference type="Proteomes" id="UP000306985">
    <property type="component" value="Unassembled WGS sequence"/>
</dbReference>
<dbReference type="InterPro" id="IPR006313">
    <property type="entry name" value="EfeB/EfeN"/>
</dbReference>
<dbReference type="PROSITE" id="PS51404">
    <property type="entry name" value="DYP_PEROXIDASE"/>
    <property type="match status" value="1"/>
</dbReference>
<evidence type="ECO:0000256" key="3">
    <source>
        <dbReference type="ARBA" id="ARBA00022617"/>
    </source>
</evidence>
<evidence type="ECO:0000259" key="16">
    <source>
        <dbReference type="Pfam" id="PF20628"/>
    </source>
</evidence>
<dbReference type="GO" id="GO:0046872">
    <property type="term" value="F:metal ion binding"/>
    <property type="evidence" value="ECO:0007669"/>
    <property type="project" value="UniProtKB-KW"/>
</dbReference>
<dbReference type="Pfam" id="PF04261">
    <property type="entry name" value="Dyp_perox_N"/>
    <property type="match status" value="1"/>
</dbReference>
<comment type="caution">
    <text evidence="17">The sequence shown here is derived from an EMBL/GenBank/DDBJ whole genome shotgun (WGS) entry which is preliminary data.</text>
</comment>
<organism evidence="17 18">
    <name type="scientific">Nakamurella flava</name>
    <dbReference type="NCBI Taxonomy" id="2576308"/>
    <lineage>
        <taxon>Bacteria</taxon>
        <taxon>Bacillati</taxon>
        <taxon>Actinomycetota</taxon>
        <taxon>Actinomycetes</taxon>
        <taxon>Nakamurellales</taxon>
        <taxon>Nakamurellaceae</taxon>
        <taxon>Nakamurella</taxon>
    </lineage>
</organism>
<dbReference type="InterPro" id="IPR048328">
    <property type="entry name" value="Dyp_perox_C"/>
</dbReference>
<keyword evidence="3 13" id="KW-0349">Heme</keyword>
<keyword evidence="7 13" id="KW-0408">Iron</keyword>
<dbReference type="AlphaFoldDB" id="A0A4U6QGR4"/>
<evidence type="ECO:0000313" key="17">
    <source>
        <dbReference type="EMBL" id="TKV59206.1"/>
    </source>
</evidence>
<comment type="catalytic activity">
    <reaction evidence="12">
        <text>heme b + 2 H(+) = protoporphyrin IX + Fe(2+)</text>
        <dbReference type="Rhea" id="RHEA:22584"/>
        <dbReference type="ChEBI" id="CHEBI:15378"/>
        <dbReference type="ChEBI" id="CHEBI:29033"/>
        <dbReference type="ChEBI" id="CHEBI:57306"/>
        <dbReference type="ChEBI" id="CHEBI:60344"/>
        <dbReference type="EC" id="4.98.1.1"/>
    </reaction>
    <physiologicalReaction direction="left-to-right" evidence="12">
        <dbReference type="Rhea" id="RHEA:22585"/>
    </physiologicalReaction>
</comment>
<dbReference type="GO" id="GO:0005829">
    <property type="term" value="C:cytosol"/>
    <property type="evidence" value="ECO:0007669"/>
    <property type="project" value="TreeGrafter"/>
</dbReference>
<feature type="region of interest" description="Disordered" evidence="14">
    <location>
        <begin position="119"/>
        <end position="138"/>
    </location>
</feature>
<keyword evidence="2 13" id="KW-0575">Peroxidase</keyword>
<keyword evidence="5" id="KW-0732">Signal</keyword>
<evidence type="ECO:0000256" key="13">
    <source>
        <dbReference type="RuleBase" id="RU365017"/>
    </source>
</evidence>
<dbReference type="RefSeq" id="WP_137449828.1">
    <property type="nucleotide sequence ID" value="NZ_SZZH01000002.1"/>
</dbReference>
<keyword evidence="8" id="KW-0456">Lyase</keyword>